<keyword evidence="2" id="KW-1185">Reference proteome</keyword>
<proteinExistence type="predicted"/>
<dbReference type="InterPro" id="IPR015942">
    <property type="entry name" value="Asp/Glu/hydantoin_racemase"/>
</dbReference>
<comment type="caution">
    <text evidence="1">The sequence shown here is derived from an EMBL/GenBank/DDBJ whole genome shotgun (WGS) entry which is preliminary data.</text>
</comment>
<dbReference type="RefSeq" id="WP_241570302.1">
    <property type="nucleotide sequence ID" value="NZ_JAKUML010000002.1"/>
</dbReference>
<gene>
    <name evidence="1" type="ORF">MKI79_01485</name>
</gene>
<dbReference type="Pfam" id="PF01177">
    <property type="entry name" value="Asp_Glu_race"/>
    <property type="match status" value="1"/>
</dbReference>
<organism evidence="1 2">
    <name type="scientific">Acinetobacter sedimenti</name>
    <dbReference type="NCBI Taxonomy" id="2919922"/>
    <lineage>
        <taxon>Bacteria</taxon>
        <taxon>Pseudomonadati</taxon>
        <taxon>Pseudomonadota</taxon>
        <taxon>Gammaproteobacteria</taxon>
        <taxon>Moraxellales</taxon>
        <taxon>Moraxellaceae</taxon>
        <taxon>Acinetobacter</taxon>
    </lineage>
</organism>
<dbReference type="SUPFAM" id="SSF53681">
    <property type="entry name" value="Aspartate/glutamate racemase"/>
    <property type="match status" value="1"/>
</dbReference>
<dbReference type="EMBL" id="JAKUML010000002">
    <property type="protein sequence ID" value="MCJ8145594.1"/>
    <property type="molecule type" value="Genomic_DNA"/>
</dbReference>
<dbReference type="AlphaFoldDB" id="A0A9X1WUS8"/>
<dbReference type="Gene3D" id="3.40.50.1860">
    <property type="match status" value="2"/>
</dbReference>
<dbReference type="InterPro" id="IPR001920">
    <property type="entry name" value="Asp/Glu_race"/>
</dbReference>
<sequence>MKTIGLIGGMSWESTQLYYQFINRKVKQQLGGLNSDKVMINSVNFAEVAEYQQQNRWQDAGEVLAESAKKFQSMIDDLTAPGAQGIILGCTELVLLTEQLDLNTAIFDSAQIHAEVAVNLALGHANFSDFSAPKTPTTMT</sequence>
<dbReference type="Proteomes" id="UP001139701">
    <property type="component" value="Unassembled WGS sequence"/>
</dbReference>
<name>A0A9X1WUS8_9GAMM</name>
<dbReference type="GO" id="GO:0047661">
    <property type="term" value="F:amino-acid racemase activity"/>
    <property type="evidence" value="ECO:0007669"/>
    <property type="project" value="InterPro"/>
</dbReference>
<reference evidence="1" key="1">
    <citation type="submission" date="2022-02" db="EMBL/GenBank/DDBJ databases">
        <title>Acinetobacter A3.8 sp. nov., isolated from Sediment (Zhairuo Island).</title>
        <authorList>
            <person name="Zheng K."/>
        </authorList>
    </citation>
    <scope>NUCLEOTIDE SEQUENCE</scope>
    <source>
        <strain evidence="1">A3.8</strain>
    </source>
</reference>
<evidence type="ECO:0000313" key="2">
    <source>
        <dbReference type="Proteomes" id="UP001139701"/>
    </source>
</evidence>
<accession>A0A9X1WUS8</accession>
<protein>
    <submittedName>
        <fullName evidence="1">Aspartate/glutamate racemase family protein</fullName>
    </submittedName>
</protein>
<evidence type="ECO:0000313" key="1">
    <source>
        <dbReference type="EMBL" id="MCJ8145594.1"/>
    </source>
</evidence>